<feature type="region of interest" description="Disordered" evidence="10">
    <location>
        <begin position="95"/>
        <end position="134"/>
    </location>
</feature>
<dbReference type="SUPFAM" id="SSF57850">
    <property type="entry name" value="RING/U-box"/>
    <property type="match status" value="2"/>
</dbReference>
<evidence type="ECO:0000259" key="11">
    <source>
        <dbReference type="PROSITE" id="PS50089"/>
    </source>
</evidence>
<keyword evidence="7" id="KW-0833">Ubl conjugation pathway</keyword>
<comment type="catalytic activity">
    <reaction evidence="1">
        <text>[E2 ubiquitin-conjugating enzyme]-S-ubiquitinyl-L-cysteine + [acceptor protein]-L-lysine = [E2 ubiquitin-conjugating enzyme]-L-cysteine + [acceptor protein]-N(6)-ubiquitinyl-L-lysine.</text>
        <dbReference type="EC" id="2.3.2.31"/>
    </reaction>
</comment>
<keyword evidence="3" id="KW-0808">Transferase</keyword>
<dbReference type="PROSITE" id="PS00518">
    <property type="entry name" value="ZF_RING_1"/>
    <property type="match status" value="1"/>
</dbReference>
<dbReference type="Proteomes" id="UP000799640">
    <property type="component" value="Unassembled WGS sequence"/>
</dbReference>
<dbReference type="InterPro" id="IPR002867">
    <property type="entry name" value="IBR_dom"/>
</dbReference>
<proteinExistence type="predicted"/>
<dbReference type="PANTHER" id="PTHR11685">
    <property type="entry name" value="RBR FAMILY RING FINGER AND IBR DOMAIN-CONTAINING"/>
    <property type="match status" value="1"/>
</dbReference>
<evidence type="ECO:0000259" key="12">
    <source>
        <dbReference type="PROSITE" id="PS51873"/>
    </source>
</evidence>
<dbReference type="PROSITE" id="PS50089">
    <property type="entry name" value="ZF_RING_2"/>
    <property type="match status" value="1"/>
</dbReference>
<feature type="compositionally biased region" description="Basic residues" evidence="10">
    <location>
        <begin position="356"/>
        <end position="368"/>
    </location>
</feature>
<sequence length="490" mass="54304">MDYSWDQYEDMDDASFALALQMEEIENGRKDADNESLIDAFEAEIQNVLSKKRARSIARSPALANPSTDWDLIELSSSSESEDDIEMWEEMPEYFSKEPVDPSGPSTIPPGQDNVDPSGPSTSAPDQDDVAPQSVEKLPEKLTCSVCFESHPSSQIAHLACTHQYCFECLKDLFLRATKDESLCPPRCCKTVISVNLITPHLSVEELETYKSSELEFSTNDRTYCYNCKRFIPPTNIKAGKDGVHCSTCWQKTCVFCKNAFHTGGCPEDPALRRTLKLAEQKGWQRCKRCKSMVARETGCLHITCTCGFNWCYCCQKRWQTCRCTEATLRALKRKRIADSKRHALADGEPVEISKPRKPAPKKKKKRTTAVSEAGPSSAAPRVPPAPSGLMTPISCISASVATEATLRGELLSWVETTASRLSQEVADRVSAERGSPELVFLGSNPRTGAGSALRGQGSSVRPYEFVEDDTIDLEAMSPPAKRRRESSRA</sequence>
<evidence type="ECO:0000256" key="1">
    <source>
        <dbReference type="ARBA" id="ARBA00001798"/>
    </source>
</evidence>
<name>A0A6G1HJ89_9PEZI</name>
<feature type="domain" description="RING-type" evidence="12">
    <location>
        <begin position="140"/>
        <end position="335"/>
    </location>
</feature>
<evidence type="ECO:0000256" key="5">
    <source>
        <dbReference type="ARBA" id="ARBA00022737"/>
    </source>
</evidence>
<evidence type="ECO:0000256" key="8">
    <source>
        <dbReference type="ARBA" id="ARBA00022833"/>
    </source>
</evidence>
<dbReference type="OrthoDB" id="10009520at2759"/>
<dbReference type="Gene3D" id="3.30.40.10">
    <property type="entry name" value="Zinc/RING finger domain, C3HC4 (zinc finger)"/>
    <property type="match status" value="1"/>
</dbReference>
<evidence type="ECO:0000256" key="6">
    <source>
        <dbReference type="ARBA" id="ARBA00022771"/>
    </source>
</evidence>
<reference evidence="13" key="1">
    <citation type="journal article" date="2020" name="Stud. Mycol.">
        <title>101 Dothideomycetes genomes: a test case for predicting lifestyles and emergence of pathogens.</title>
        <authorList>
            <person name="Haridas S."/>
            <person name="Albert R."/>
            <person name="Binder M."/>
            <person name="Bloem J."/>
            <person name="Labutti K."/>
            <person name="Salamov A."/>
            <person name="Andreopoulos B."/>
            <person name="Baker S."/>
            <person name="Barry K."/>
            <person name="Bills G."/>
            <person name="Bluhm B."/>
            <person name="Cannon C."/>
            <person name="Castanera R."/>
            <person name="Culley D."/>
            <person name="Daum C."/>
            <person name="Ezra D."/>
            <person name="Gonzalez J."/>
            <person name="Henrissat B."/>
            <person name="Kuo A."/>
            <person name="Liang C."/>
            <person name="Lipzen A."/>
            <person name="Lutzoni F."/>
            <person name="Magnuson J."/>
            <person name="Mondo S."/>
            <person name="Nolan M."/>
            <person name="Ohm R."/>
            <person name="Pangilinan J."/>
            <person name="Park H.-J."/>
            <person name="Ramirez L."/>
            <person name="Alfaro M."/>
            <person name="Sun H."/>
            <person name="Tritt A."/>
            <person name="Yoshinaga Y."/>
            <person name="Zwiers L.-H."/>
            <person name="Turgeon B."/>
            <person name="Goodwin S."/>
            <person name="Spatafora J."/>
            <person name="Crous P."/>
            <person name="Grigoriev I."/>
        </authorList>
    </citation>
    <scope>NUCLEOTIDE SEQUENCE</scope>
    <source>
        <strain evidence="13">CBS 262.69</strain>
    </source>
</reference>
<dbReference type="GO" id="GO:0061630">
    <property type="term" value="F:ubiquitin protein ligase activity"/>
    <property type="evidence" value="ECO:0007669"/>
    <property type="project" value="UniProtKB-EC"/>
</dbReference>
<keyword evidence="4" id="KW-0479">Metal-binding</keyword>
<evidence type="ECO:0000256" key="4">
    <source>
        <dbReference type="ARBA" id="ARBA00022723"/>
    </source>
</evidence>
<evidence type="ECO:0000256" key="2">
    <source>
        <dbReference type="ARBA" id="ARBA00012251"/>
    </source>
</evidence>
<feature type="region of interest" description="Disordered" evidence="10">
    <location>
        <begin position="341"/>
        <end position="386"/>
    </location>
</feature>
<dbReference type="GO" id="GO:0008270">
    <property type="term" value="F:zinc ion binding"/>
    <property type="evidence" value="ECO:0007669"/>
    <property type="project" value="UniProtKB-KW"/>
</dbReference>
<evidence type="ECO:0000256" key="3">
    <source>
        <dbReference type="ARBA" id="ARBA00022679"/>
    </source>
</evidence>
<dbReference type="PROSITE" id="PS51873">
    <property type="entry name" value="TRIAD"/>
    <property type="match status" value="1"/>
</dbReference>
<accession>A0A6G1HJ89</accession>
<dbReference type="InterPro" id="IPR031127">
    <property type="entry name" value="E3_UB_ligase_RBR"/>
</dbReference>
<dbReference type="EMBL" id="ML996709">
    <property type="protein sequence ID" value="KAF2396062.1"/>
    <property type="molecule type" value="Genomic_DNA"/>
</dbReference>
<protein>
    <recommendedName>
        <fullName evidence="2">RBR-type E3 ubiquitin transferase</fullName>
        <ecNumber evidence="2">2.3.2.31</ecNumber>
    </recommendedName>
</protein>
<evidence type="ECO:0000256" key="9">
    <source>
        <dbReference type="PROSITE-ProRule" id="PRU00175"/>
    </source>
</evidence>
<dbReference type="CDD" id="cd22584">
    <property type="entry name" value="Rcat_RBR_unk"/>
    <property type="match status" value="1"/>
</dbReference>
<keyword evidence="8" id="KW-0862">Zinc</keyword>
<evidence type="ECO:0000256" key="7">
    <source>
        <dbReference type="ARBA" id="ARBA00022786"/>
    </source>
</evidence>
<evidence type="ECO:0000313" key="13">
    <source>
        <dbReference type="EMBL" id="KAF2396062.1"/>
    </source>
</evidence>
<evidence type="ECO:0000313" key="14">
    <source>
        <dbReference type="Proteomes" id="UP000799640"/>
    </source>
</evidence>
<dbReference type="InterPro" id="IPR001841">
    <property type="entry name" value="Znf_RING"/>
</dbReference>
<keyword evidence="14" id="KW-1185">Reference proteome</keyword>
<organism evidence="13 14">
    <name type="scientific">Trichodelitschia bisporula</name>
    <dbReference type="NCBI Taxonomy" id="703511"/>
    <lineage>
        <taxon>Eukaryota</taxon>
        <taxon>Fungi</taxon>
        <taxon>Dikarya</taxon>
        <taxon>Ascomycota</taxon>
        <taxon>Pezizomycotina</taxon>
        <taxon>Dothideomycetes</taxon>
        <taxon>Dothideomycetes incertae sedis</taxon>
        <taxon>Phaeotrichales</taxon>
        <taxon>Phaeotrichaceae</taxon>
        <taxon>Trichodelitschia</taxon>
    </lineage>
</organism>
<dbReference type="Pfam" id="PF01485">
    <property type="entry name" value="IBR"/>
    <property type="match status" value="1"/>
</dbReference>
<dbReference type="Gene3D" id="1.20.120.1750">
    <property type="match status" value="1"/>
</dbReference>
<keyword evidence="5" id="KW-0677">Repeat</keyword>
<evidence type="ECO:0000256" key="10">
    <source>
        <dbReference type="SAM" id="MobiDB-lite"/>
    </source>
</evidence>
<keyword evidence="6 9" id="KW-0863">Zinc-finger</keyword>
<gene>
    <name evidence="13" type="ORF">EJ06DRAFT_560293</name>
</gene>
<dbReference type="GO" id="GO:0016567">
    <property type="term" value="P:protein ubiquitination"/>
    <property type="evidence" value="ECO:0007669"/>
    <property type="project" value="InterPro"/>
</dbReference>
<dbReference type="AlphaFoldDB" id="A0A6G1HJ89"/>
<dbReference type="InterPro" id="IPR017907">
    <property type="entry name" value="Znf_RING_CS"/>
</dbReference>
<dbReference type="EC" id="2.3.2.31" evidence="2"/>
<feature type="region of interest" description="Disordered" evidence="10">
    <location>
        <begin position="440"/>
        <end position="462"/>
    </location>
</feature>
<dbReference type="InterPro" id="IPR013083">
    <property type="entry name" value="Znf_RING/FYVE/PHD"/>
</dbReference>
<feature type="domain" description="RING-type" evidence="11">
    <location>
        <begin position="144"/>
        <end position="185"/>
    </location>
</feature>
<dbReference type="InterPro" id="IPR044066">
    <property type="entry name" value="TRIAD_supradom"/>
</dbReference>